<feature type="chain" id="PRO_5038953522" evidence="1">
    <location>
        <begin position="21"/>
        <end position="426"/>
    </location>
</feature>
<dbReference type="Pfam" id="PF12099">
    <property type="entry name" value="DUF3575"/>
    <property type="match status" value="1"/>
</dbReference>
<organism evidence="2 3">
    <name type="scientific">Candidatus Coprenecus stercoravium</name>
    <dbReference type="NCBI Taxonomy" id="2840735"/>
    <lineage>
        <taxon>Bacteria</taxon>
        <taxon>Pseudomonadati</taxon>
        <taxon>Bacteroidota</taxon>
        <taxon>Bacteroidia</taxon>
        <taxon>Bacteroidales</taxon>
        <taxon>Rikenellaceae</taxon>
        <taxon>Rikenellaceae incertae sedis</taxon>
        <taxon>Candidatus Coprenecus</taxon>
    </lineage>
</organism>
<evidence type="ECO:0000313" key="2">
    <source>
        <dbReference type="EMBL" id="HIZ86009.1"/>
    </source>
</evidence>
<dbReference type="InterPro" id="IPR021958">
    <property type="entry name" value="DUF3575"/>
</dbReference>
<name>A0A9D2GRN3_9BACT</name>
<comment type="caution">
    <text evidence="2">The sequence shown here is derived from an EMBL/GenBank/DDBJ whole genome shotgun (WGS) entry which is preliminary data.</text>
</comment>
<sequence>MDKGKLLTSLVLSLAISAFAFPIYGQDYPCDSVTVHYDLNSSEICNYPPQSDLELFINAVKDAYADGRLREVGISGSSCLVGSSVYCAATALKRAEDLRDFIIKNAGIPSGLVKITHTGIDWSLLATLVENDPKVPERESILKAITDTPIWISDPNGKVVGGRKKSLMDIDDGHPFAYMREHLFHSMRYARAYLYAEDKAEEAPAPVIVEPEPVIEKPDTIVTAPDTVVVEKTDTIVKTVVDTVFAEPDTVMIVSGPAKKEMTWEGSKVWLKTNIPYWAVVVANLGIEFRLADHWSLDIPVMYSPYTVARDYIFRILAAQPSVRYWLKPDMKGHFFGIHATGGMFNISVNDTQRFQDVDGVWGGGIDYGYALKFSKHWGMEFNIGVGYLWTRYETFYNIDNGASYETGTYNYLGITRLGISMIYKL</sequence>
<accession>A0A9D2GRN3</accession>
<gene>
    <name evidence="2" type="ORF">IAC04_05925</name>
</gene>
<evidence type="ECO:0000256" key="1">
    <source>
        <dbReference type="SAM" id="SignalP"/>
    </source>
</evidence>
<evidence type="ECO:0000313" key="3">
    <source>
        <dbReference type="Proteomes" id="UP000824115"/>
    </source>
</evidence>
<proteinExistence type="predicted"/>
<reference evidence="2" key="1">
    <citation type="journal article" date="2021" name="PeerJ">
        <title>Extensive microbial diversity within the chicken gut microbiome revealed by metagenomics and culture.</title>
        <authorList>
            <person name="Gilroy R."/>
            <person name="Ravi A."/>
            <person name="Getino M."/>
            <person name="Pursley I."/>
            <person name="Horton D.L."/>
            <person name="Alikhan N.F."/>
            <person name="Baker D."/>
            <person name="Gharbi K."/>
            <person name="Hall N."/>
            <person name="Watson M."/>
            <person name="Adriaenssens E.M."/>
            <person name="Foster-Nyarko E."/>
            <person name="Jarju S."/>
            <person name="Secka A."/>
            <person name="Antonio M."/>
            <person name="Oren A."/>
            <person name="Chaudhuri R.R."/>
            <person name="La Ragione R."/>
            <person name="Hildebrand F."/>
            <person name="Pallen M.J."/>
        </authorList>
    </citation>
    <scope>NUCLEOTIDE SEQUENCE</scope>
    <source>
        <strain evidence="2">Gambia16-554</strain>
    </source>
</reference>
<protein>
    <submittedName>
        <fullName evidence="2">DUF3575 domain-containing protein</fullName>
    </submittedName>
</protein>
<dbReference type="Proteomes" id="UP000824115">
    <property type="component" value="Unassembled WGS sequence"/>
</dbReference>
<feature type="signal peptide" evidence="1">
    <location>
        <begin position="1"/>
        <end position="20"/>
    </location>
</feature>
<reference evidence="2" key="2">
    <citation type="submission" date="2021-04" db="EMBL/GenBank/DDBJ databases">
        <authorList>
            <person name="Gilroy R."/>
        </authorList>
    </citation>
    <scope>NUCLEOTIDE SEQUENCE</scope>
    <source>
        <strain evidence="2">Gambia16-554</strain>
    </source>
</reference>
<dbReference type="AlphaFoldDB" id="A0A9D2GRN3"/>
<keyword evidence="1" id="KW-0732">Signal</keyword>
<dbReference type="EMBL" id="DXAW01000102">
    <property type="protein sequence ID" value="HIZ86009.1"/>
    <property type="molecule type" value="Genomic_DNA"/>
</dbReference>